<feature type="region of interest" description="Disordered" evidence="1">
    <location>
        <begin position="110"/>
        <end position="211"/>
    </location>
</feature>
<name>A0A1C3U5U0_9HYPH</name>
<accession>A0A1C3U5U0</accession>
<dbReference type="EMBL" id="FMAF01000001">
    <property type="protein sequence ID" value="SCB10826.1"/>
    <property type="molecule type" value="Genomic_DNA"/>
</dbReference>
<feature type="compositionally biased region" description="Polar residues" evidence="1">
    <location>
        <begin position="80"/>
        <end position="90"/>
    </location>
</feature>
<dbReference type="PROSITE" id="PS51257">
    <property type="entry name" value="PROKAR_LIPOPROTEIN"/>
    <property type="match status" value="1"/>
</dbReference>
<organism evidence="2 3">
    <name type="scientific">Rhizobium lusitanum</name>
    <dbReference type="NCBI Taxonomy" id="293958"/>
    <lineage>
        <taxon>Bacteria</taxon>
        <taxon>Pseudomonadati</taxon>
        <taxon>Pseudomonadota</taxon>
        <taxon>Alphaproteobacteria</taxon>
        <taxon>Hyphomicrobiales</taxon>
        <taxon>Rhizobiaceae</taxon>
        <taxon>Rhizobium/Agrobacterium group</taxon>
        <taxon>Rhizobium</taxon>
    </lineage>
</organism>
<dbReference type="AlphaFoldDB" id="A0A1C3U5U0"/>
<gene>
    <name evidence="2" type="ORF">GA0061101_101559</name>
</gene>
<feature type="region of interest" description="Disordered" evidence="1">
    <location>
        <begin position="58"/>
        <end position="98"/>
    </location>
</feature>
<feature type="compositionally biased region" description="Low complexity" evidence="1">
    <location>
        <begin position="137"/>
        <end position="151"/>
    </location>
</feature>
<evidence type="ECO:0000313" key="3">
    <source>
        <dbReference type="Proteomes" id="UP000199205"/>
    </source>
</evidence>
<evidence type="ECO:0000313" key="2">
    <source>
        <dbReference type="EMBL" id="SCB10826.1"/>
    </source>
</evidence>
<feature type="compositionally biased region" description="Polar residues" evidence="1">
    <location>
        <begin position="198"/>
        <end position="211"/>
    </location>
</feature>
<protein>
    <recommendedName>
        <fullName evidence="4">Lipoprotein</fullName>
    </recommendedName>
</protein>
<dbReference type="OrthoDB" id="7835439at2"/>
<dbReference type="Proteomes" id="UP000199205">
    <property type="component" value="Unassembled WGS sequence"/>
</dbReference>
<evidence type="ECO:0008006" key="4">
    <source>
        <dbReference type="Google" id="ProtNLM"/>
    </source>
</evidence>
<feature type="compositionally biased region" description="Basic and acidic residues" evidence="1">
    <location>
        <begin position="184"/>
        <end position="196"/>
    </location>
</feature>
<reference evidence="2 3" key="1">
    <citation type="submission" date="2016-08" db="EMBL/GenBank/DDBJ databases">
        <authorList>
            <person name="Seilhamer J.J."/>
        </authorList>
    </citation>
    <scope>NUCLEOTIDE SEQUENCE [LARGE SCALE GENOMIC DNA]</scope>
    <source>
        <strain evidence="2 3">P1-7</strain>
    </source>
</reference>
<proteinExistence type="predicted"/>
<sequence>MRAMHSVRVGVSLAALVIGCGVMSGCLSSPTYGTDKTAGVQLLDDLGDIASISAATPKDKGVKYPNRPGLVVPPDKDKANLTQPQQSLASKDNPAWLESPEDARKRLADEADQKKNDVNYRSPLAQADSTKNRMTEAQQTAAYRAARQDQAGTYIDQRRYLIDPPQQYRQVSDPTALNDVGTPESKKEKQRKKDAEAAQQTNNSSWWKPFQ</sequence>
<evidence type="ECO:0000256" key="1">
    <source>
        <dbReference type="SAM" id="MobiDB-lite"/>
    </source>
</evidence>
<dbReference type="RefSeq" id="WP_037200826.1">
    <property type="nucleotide sequence ID" value="NZ_FMAF01000001.1"/>
</dbReference>